<dbReference type="Proteomes" id="UP000827092">
    <property type="component" value="Unassembled WGS sequence"/>
</dbReference>
<gene>
    <name evidence="1" type="ORF">JTE90_010129</name>
</gene>
<evidence type="ECO:0000313" key="2">
    <source>
        <dbReference type="Proteomes" id="UP000827092"/>
    </source>
</evidence>
<comment type="caution">
    <text evidence="1">The sequence shown here is derived from an EMBL/GenBank/DDBJ whole genome shotgun (WGS) entry which is preliminary data.</text>
</comment>
<proteinExistence type="predicted"/>
<dbReference type="EMBL" id="JAFNEN010003219">
    <property type="protein sequence ID" value="KAG8172039.1"/>
    <property type="molecule type" value="Genomic_DNA"/>
</dbReference>
<evidence type="ECO:0000313" key="1">
    <source>
        <dbReference type="EMBL" id="KAG8172039.1"/>
    </source>
</evidence>
<organism evidence="1 2">
    <name type="scientific">Oedothorax gibbosus</name>
    <dbReference type="NCBI Taxonomy" id="931172"/>
    <lineage>
        <taxon>Eukaryota</taxon>
        <taxon>Metazoa</taxon>
        <taxon>Ecdysozoa</taxon>
        <taxon>Arthropoda</taxon>
        <taxon>Chelicerata</taxon>
        <taxon>Arachnida</taxon>
        <taxon>Araneae</taxon>
        <taxon>Araneomorphae</taxon>
        <taxon>Entelegynae</taxon>
        <taxon>Araneoidea</taxon>
        <taxon>Linyphiidae</taxon>
        <taxon>Erigoninae</taxon>
        <taxon>Oedothorax</taxon>
    </lineage>
</organism>
<protein>
    <submittedName>
        <fullName evidence="1">Uncharacterized protein</fullName>
    </submittedName>
</protein>
<reference evidence="1 2" key="1">
    <citation type="journal article" date="2022" name="Nat. Ecol. Evol.">
        <title>A masculinizing supergene underlies an exaggerated male reproductive morph in a spider.</title>
        <authorList>
            <person name="Hendrickx F."/>
            <person name="De Corte Z."/>
            <person name="Sonet G."/>
            <person name="Van Belleghem S.M."/>
            <person name="Kostlbacher S."/>
            <person name="Vangestel C."/>
        </authorList>
    </citation>
    <scope>NUCLEOTIDE SEQUENCE [LARGE SCALE GENOMIC DNA]</scope>
    <source>
        <strain evidence="1">W744_W776</strain>
    </source>
</reference>
<accession>A0AAV6TJJ3</accession>
<keyword evidence="2" id="KW-1185">Reference proteome</keyword>
<sequence length="108" mass="12459">MSIQSKKTNDCDKSHKNNFFPVINETGGIFWLLELKREKRSTKVRTQPPRLENVSNGSQCLENNTSRIKGCSYSCDGDSRSLEERQIYPEKKEAPSLQEYLDICVKEN</sequence>
<name>A0AAV6TJJ3_9ARAC</name>
<dbReference type="AlphaFoldDB" id="A0AAV6TJJ3"/>